<feature type="transmembrane region" description="Helical" evidence="11">
    <location>
        <begin position="112"/>
        <end position="133"/>
    </location>
</feature>
<evidence type="ECO:0000256" key="11">
    <source>
        <dbReference type="RuleBase" id="RU201114"/>
    </source>
</evidence>
<proteinExistence type="inferred from homology"/>
<organism evidence="13">
    <name type="scientific">Xenopus tropicalis</name>
    <name type="common">Western clawed frog</name>
    <name type="synonym">Silurana tropicalis</name>
    <dbReference type="NCBI Taxonomy" id="8364"/>
    <lineage>
        <taxon>Eukaryota</taxon>
        <taxon>Metazoa</taxon>
        <taxon>Chordata</taxon>
        <taxon>Craniata</taxon>
        <taxon>Vertebrata</taxon>
        <taxon>Euteleostomi</taxon>
        <taxon>Amphibia</taxon>
        <taxon>Batrachia</taxon>
        <taxon>Anura</taxon>
        <taxon>Pipoidea</taxon>
        <taxon>Pipidae</taxon>
        <taxon>Xenopodinae</taxon>
        <taxon>Xenopus</taxon>
        <taxon>Silurana</taxon>
    </lineage>
</organism>
<feature type="transmembrane region" description="Helical" evidence="11">
    <location>
        <begin position="257"/>
        <end position="280"/>
    </location>
</feature>
<keyword evidence="6 11" id="KW-0472">Membrane</keyword>
<keyword evidence="10 11" id="KW-0807">Transducer</keyword>
<keyword evidence="9 11" id="KW-0325">Glycoprotein</keyword>
<comment type="similarity">
    <text evidence="11">Belongs to the G-protein coupled receptor 1 family.</text>
</comment>
<feature type="transmembrane region" description="Helical" evidence="11">
    <location>
        <begin position="195"/>
        <end position="217"/>
    </location>
</feature>
<dbReference type="Pfam" id="PF00001">
    <property type="entry name" value="7tm_1"/>
    <property type="match status" value="1"/>
</dbReference>
<dbReference type="GO" id="GO:0001609">
    <property type="term" value="F:G protein-coupled adenosine receptor activity"/>
    <property type="evidence" value="ECO:0007669"/>
    <property type="project" value="UniProtKB-UniRule"/>
</dbReference>
<dbReference type="PANTHER" id="PTHR24246:SF21">
    <property type="entry name" value="G-PROTEIN COUPLED RECEPTORS FAMILY 1 PROFILE DOMAIN-CONTAINING PROTEIN"/>
    <property type="match status" value="1"/>
</dbReference>
<dbReference type="AlphaFoldDB" id="A0A6I8RNX4"/>
<evidence type="ECO:0000256" key="5">
    <source>
        <dbReference type="ARBA" id="ARBA00023040"/>
    </source>
</evidence>
<dbReference type="PRINTS" id="PR00424">
    <property type="entry name" value="ADENOSINER"/>
</dbReference>
<dbReference type="PROSITE" id="PS00237">
    <property type="entry name" value="G_PROTEIN_RECEP_F1_1"/>
    <property type="match status" value="1"/>
</dbReference>
<feature type="transmembrane region" description="Helical" evidence="11">
    <location>
        <begin position="39"/>
        <end position="63"/>
    </location>
</feature>
<accession>A0A6I8RNX4</accession>
<keyword evidence="3 11" id="KW-0812">Transmembrane</keyword>
<evidence type="ECO:0000256" key="7">
    <source>
        <dbReference type="ARBA" id="ARBA00023157"/>
    </source>
</evidence>
<evidence type="ECO:0000256" key="6">
    <source>
        <dbReference type="ARBA" id="ARBA00023136"/>
    </source>
</evidence>
<dbReference type="InterPro" id="IPR000276">
    <property type="entry name" value="GPCR_Rhodpsn"/>
</dbReference>
<dbReference type="SUPFAM" id="SSF81321">
    <property type="entry name" value="Family A G protein-coupled receptor-like"/>
    <property type="match status" value="1"/>
</dbReference>
<evidence type="ECO:0000256" key="10">
    <source>
        <dbReference type="ARBA" id="ARBA00023224"/>
    </source>
</evidence>
<dbReference type="InterPro" id="IPR017452">
    <property type="entry name" value="GPCR_Rhodpsn_7TM"/>
</dbReference>
<keyword evidence="7 11" id="KW-1015">Disulfide bond</keyword>
<evidence type="ECO:0000256" key="8">
    <source>
        <dbReference type="ARBA" id="ARBA00023170"/>
    </source>
</evidence>
<keyword evidence="4 11" id="KW-1133">Transmembrane helix</keyword>
<dbReference type="GeneTree" id="ENSGT01030000234555"/>
<evidence type="ECO:0000256" key="9">
    <source>
        <dbReference type="ARBA" id="ARBA00023180"/>
    </source>
</evidence>
<dbReference type="InParanoid" id="A0A6I8RNX4"/>
<dbReference type="InterPro" id="IPR001634">
    <property type="entry name" value="Adenosn_rcpt"/>
</dbReference>
<name>A0A6I8RNX4_XENTR</name>
<evidence type="ECO:0000313" key="13">
    <source>
        <dbReference type="Ensembl" id="ENSXETP00000084086"/>
    </source>
</evidence>
<feature type="transmembrane region" description="Helical" evidence="11">
    <location>
        <begin position="75"/>
        <end position="100"/>
    </location>
</feature>
<keyword evidence="2 11" id="KW-1003">Cell membrane</keyword>
<keyword evidence="5 11" id="KW-0297">G-protein coupled receptor</keyword>
<dbReference type="PRINTS" id="PR00237">
    <property type="entry name" value="GPCRRHODOPSN"/>
</dbReference>
<evidence type="ECO:0000256" key="4">
    <source>
        <dbReference type="ARBA" id="ARBA00022989"/>
    </source>
</evidence>
<evidence type="ECO:0000259" key="12">
    <source>
        <dbReference type="PROSITE" id="PS50262"/>
    </source>
</evidence>
<comment type="subcellular location">
    <subcellularLocation>
        <location evidence="1 11">Cell membrane</location>
        <topology evidence="1 11">Multi-pass membrane protein</topology>
    </subcellularLocation>
</comment>
<evidence type="ECO:0000256" key="1">
    <source>
        <dbReference type="ARBA" id="ARBA00004651"/>
    </source>
</evidence>
<sequence>MFFSHSQSLEPTLITMNESTGVTPYASGMDWSDIFSLNVPYTVAEMVIAVTATLGNLLVCMAVMHDKKLRTVTNYFLTSLSVADVGVGAIAIPCAILTSIGYPHNNLELCVLMLSILIMLIICSTLCLLSIAVDRYVAILNPLRYRSIMTPRNALICIIMAWLLAVLSGLLPLMGWHKTPQSPYCLFTQVIDMTYIFYFFTFTFFILPLVSMLLIYARIFSVARKHINLTDAGATPENADSRQETGIKREIKTATSLFTVIFLFVLCWAPLHVVNGLILLCSQCSIPQVIVDTGIILSHANSALNPILYAYKLKSFRDKLKAIMCCRDNTVTPAVQ</sequence>
<dbReference type="Gene3D" id="1.20.1070.10">
    <property type="entry name" value="Rhodopsin 7-helix transmembrane proteins"/>
    <property type="match status" value="1"/>
</dbReference>
<reference evidence="13" key="1">
    <citation type="journal article" date="2010" name="Science">
        <title>The genome of the Western clawed frog Xenopus tropicalis.</title>
        <authorList>
            <person name="Hellsten U."/>
            <person name="Harland R.M."/>
            <person name="Gilchrist M.J."/>
            <person name="Hendrix D."/>
            <person name="Jurka J."/>
            <person name="Kapitonov V."/>
            <person name="Ovcharenko I."/>
            <person name="Putnam N.H."/>
            <person name="Shu S."/>
            <person name="Taher L."/>
            <person name="Blitz I.L."/>
            <person name="Blumberg B."/>
            <person name="Dichmann D.S."/>
            <person name="Dubchak I."/>
            <person name="Amaya E."/>
            <person name="Detter J.C."/>
            <person name="Fletcher R."/>
            <person name="Gerhard D.S."/>
            <person name="Goodstein D."/>
            <person name="Graves T."/>
            <person name="Grigoriev I.V."/>
            <person name="Grimwood J."/>
            <person name="Kawashima T."/>
            <person name="Lindquist E."/>
            <person name="Lucas S.M."/>
            <person name="Mead P.E."/>
            <person name="Mitros T."/>
            <person name="Ogino H."/>
            <person name="Ohta Y."/>
            <person name="Poliakov A.V."/>
            <person name="Pollet N."/>
            <person name="Robert J."/>
            <person name="Salamov A."/>
            <person name="Sater A.K."/>
            <person name="Schmutz J."/>
            <person name="Terry A."/>
            <person name="Vize P.D."/>
            <person name="Warren W.C."/>
            <person name="Wells D."/>
            <person name="Wills A."/>
            <person name="Wilson R.K."/>
            <person name="Zimmerman L.B."/>
            <person name="Zorn A.M."/>
            <person name="Grainger R."/>
            <person name="Grammer T."/>
            <person name="Khokha M.K."/>
            <person name="Richardson P.M."/>
            <person name="Rokhsar D.S."/>
        </authorList>
    </citation>
    <scope>NUCLEOTIDE SEQUENCE [LARGE SCALE GENOMIC DNA]</scope>
    <source>
        <strain evidence="13">Nigerian</strain>
    </source>
</reference>
<evidence type="ECO:0000256" key="2">
    <source>
        <dbReference type="ARBA" id="ARBA00022475"/>
    </source>
</evidence>
<keyword evidence="8 11" id="KW-0675">Receptor</keyword>
<dbReference type="PANTHER" id="PTHR24246">
    <property type="entry name" value="OLFACTORY RECEPTOR AND ADENOSINE RECEPTOR"/>
    <property type="match status" value="1"/>
</dbReference>
<reference evidence="13" key="2">
    <citation type="submission" date="2020-05" db="UniProtKB">
        <authorList>
            <consortium name="Ensembl"/>
        </authorList>
    </citation>
    <scope>IDENTIFICATION</scope>
</reference>
<feature type="domain" description="G-protein coupled receptors family 1 profile" evidence="12">
    <location>
        <begin position="55"/>
        <end position="309"/>
    </location>
</feature>
<dbReference type="SMART" id="SM01381">
    <property type="entry name" value="7TM_GPCR_Srsx"/>
    <property type="match status" value="1"/>
</dbReference>
<dbReference type="PROSITE" id="PS50262">
    <property type="entry name" value="G_PROTEIN_RECEP_F1_2"/>
    <property type="match status" value="1"/>
</dbReference>
<dbReference type="GO" id="GO:0005886">
    <property type="term" value="C:plasma membrane"/>
    <property type="evidence" value="ECO:0007669"/>
    <property type="project" value="UniProtKB-SubCell"/>
</dbReference>
<evidence type="ECO:0000256" key="3">
    <source>
        <dbReference type="ARBA" id="ARBA00022692"/>
    </source>
</evidence>
<feature type="transmembrane region" description="Helical" evidence="11">
    <location>
        <begin position="154"/>
        <end position="175"/>
    </location>
</feature>
<dbReference type="Ensembl" id="ENSXETT00000082078">
    <property type="protein sequence ID" value="ENSXETP00000084086"/>
    <property type="gene ID" value="ENSXETG00000036773"/>
</dbReference>
<dbReference type="Bgee" id="ENSXETG00000036773">
    <property type="expression patterns" value="Expressed in gastrula and 4 other cell types or tissues"/>
</dbReference>
<protein>
    <recommendedName>
        <fullName evidence="12">G-protein coupled receptors family 1 profile domain-containing protein</fullName>
    </recommendedName>
</protein>